<feature type="domain" description="FAD-binding" evidence="3">
    <location>
        <begin position="2"/>
        <end position="59"/>
    </location>
</feature>
<evidence type="ECO:0000256" key="1">
    <source>
        <dbReference type="ARBA" id="ARBA00023002"/>
    </source>
</evidence>
<reference evidence="4" key="1">
    <citation type="submission" date="2021-12" db="EMBL/GenBank/DDBJ databases">
        <authorList>
            <person name="Lee J.-H."/>
            <person name="Kim S.-B."/>
        </authorList>
    </citation>
    <scope>NUCLEOTIDE SEQUENCE</scope>
    <source>
        <strain evidence="4">NR30</strain>
    </source>
</reference>
<dbReference type="Pfam" id="PF01494">
    <property type="entry name" value="FAD_binding_3"/>
    <property type="match status" value="1"/>
</dbReference>
<dbReference type="PANTHER" id="PTHR13789:SF309">
    <property type="entry name" value="PUTATIVE (AFU_ORTHOLOGUE AFUA_6G14510)-RELATED"/>
    <property type="match status" value="1"/>
</dbReference>
<dbReference type="GO" id="GO:0071949">
    <property type="term" value="F:FAD binding"/>
    <property type="evidence" value="ECO:0007669"/>
    <property type="project" value="InterPro"/>
</dbReference>
<comment type="caution">
    <text evidence="4">The sequence shown here is derived from an EMBL/GenBank/DDBJ whole genome shotgun (WGS) entry which is preliminary data.</text>
</comment>
<evidence type="ECO:0000256" key="2">
    <source>
        <dbReference type="ARBA" id="ARBA00023033"/>
    </source>
</evidence>
<proteinExistence type="predicted"/>
<keyword evidence="1" id="KW-0560">Oxidoreductase</keyword>
<dbReference type="AlphaFoldDB" id="A0A9Q3VLM1"/>
<dbReference type="PANTHER" id="PTHR13789">
    <property type="entry name" value="MONOOXYGENASE"/>
    <property type="match status" value="1"/>
</dbReference>
<dbReference type="Gene3D" id="3.50.50.60">
    <property type="entry name" value="FAD/NAD(P)-binding domain"/>
    <property type="match status" value="1"/>
</dbReference>
<dbReference type="RefSeq" id="WP_232648938.1">
    <property type="nucleotide sequence ID" value="NZ_JAJSBI010000006.1"/>
</dbReference>
<sequence>MVIIGDAAHAVASSSGQGVSMAVEDAATLAVCLRNIPDTDRALAAFHDRRRQRVERVVEYGAKTSSDKAAGGLTRLVVRLLTPCFLRKAAKDGVDSLDWMFAHRIEWAERTGLGA</sequence>
<protein>
    <submittedName>
        <fullName evidence="4">FAD-dependent monooxygenase</fullName>
    </submittedName>
</protein>
<name>A0A9Q3VLM1_9ACTN</name>
<evidence type="ECO:0000259" key="3">
    <source>
        <dbReference type="Pfam" id="PF01494"/>
    </source>
</evidence>
<keyword evidence="2 4" id="KW-0503">Monooxygenase</keyword>
<dbReference type="InterPro" id="IPR050493">
    <property type="entry name" value="FAD-dep_Monooxygenase_BioMet"/>
</dbReference>
<dbReference type="GO" id="GO:0004497">
    <property type="term" value="F:monooxygenase activity"/>
    <property type="evidence" value="ECO:0007669"/>
    <property type="project" value="UniProtKB-KW"/>
</dbReference>
<evidence type="ECO:0000313" key="4">
    <source>
        <dbReference type="EMBL" id="MCD9874809.1"/>
    </source>
</evidence>
<gene>
    <name evidence="4" type="ORF">LJ657_14180</name>
</gene>
<dbReference type="Proteomes" id="UP001108029">
    <property type="component" value="Unassembled WGS sequence"/>
</dbReference>
<organism evidence="4 5">
    <name type="scientific">Streptomyces guryensis</name>
    <dbReference type="NCBI Taxonomy" id="2886947"/>
    <lineage>
        <taxon>Bacteria</taxon>
        <taxon>Bacillati</taxon>
        <taxon>Actinomycetota</taxon>
        <taxon>Actinomycetes</taxon>
        <taxon>Kitasatosporales</taxon>
        <taxon>Streptomycetaceae</taxon>
        <taxon>Streptomyces</taxon>
    </lineage>
</organism>
<accession>A0A9Q3VLM1</accession>
<keyword evidence="5" id="KW-1185">Reference proteome</keyword>
<evidence type="ECO:0000313" key="5">
    <source>
        <dbReference type="Proteomes" id="UP001108029"/>
    </source>
</evidence>
<dbReference type="InterPro" id="IPR002938">
    <property type="entry name" value="FAD-bd"/>
</dbReference>
<dbReference type="EMBL" id="JAJSBI010000006">
    <property type="protein sequence ID" value="MCD9874809.1"/>
    <property type="molecule type" value="Genomic_DNA"/>
</dbReference>
<dbReference type="SUPFAM" id="SSF51905">
    <property type="entry name" value="FAD/NAD(P)-binding domain"/>
    <property type="match status" value="1"/>
</dbReference>
<dbReference type="InterPro" id="IPR036188">
    <property type="entry name" value="FAD/NAD-bd_sf"/>
</dbReference>